<gene>
    <name evidence="7" type="ordered locus">Mevan_0593</name>
</gene>
<dbReference type="KEGG" id="mvn:Mevan_0593"/>
<accession>A6UPS7</accession>
<dbReference type="eggNOG" id="arCOG05082">
    <property type="taxonomic scope" value="Archaea"/>
</dbReference>
<evidence type="ECO:0000313" key="8">
    <source>
        <dbReference type="Proteomes" id="UP000001107"/>
    </source>
</evidence>
<keyword evidence="5" id="KW-0281">Fimbrium</keyword>
<dbReference type="GO" id="GO:0009986">
    <property type="term" value="C:cell surface"/>
    <property type="evidence" value="ECO:0007669"/>
    <property type="project" value="UniProtKB-SubCell"/>
</dbReference>
<keyword evidence="4" id="KW-0964">Secreted</keyword>
<feature type="transmembrane region" description="Helical" evidence="6">
    <location>
        <begin position="20"/>
        <end position="39"/>
    </location>
</feature>
<keyword evidence="6" id="KW-0472">Membrane</keyword>
<keyword evidence="6" id="KW-1133">Transmembrane helix</keyword>
<comment type="subcellular location">
    <subcellularLocation>
        <location evidence="1">Cell surface</location>
    </subcellularLocation>
    <subcellularLocation>
        <location evidence="2">Fimbrium</location>
    </subcellularLocation>
    <subcellularLocation>
        <location evidence="3">Secreted</location>
    </subcellularLocation>
</comment>
<dbReference type="AlphaFoldDB" id="A6UPS7"/>
<evidence type="ECO:0008006" key="9">
    <source>
        <dbReference type="Google" id="ProtNLM"/>
    </source>
</evidence>
<dbReference type="InterPro" id="IPR007166">
    <property type="entry name" value="Class3_signal_pept_motif"/>
</dbReference>
<name>A6UPS7_METVS</name>
<evidence type="ECO:0000256" key="6">
    <source>
        <dbReference type="SAM" id="Phobius"/>
    </source>
</evidence>
<evidence type="ECO:0000256" key="4">
    <source>
        <dbReference type="ARBA" id="ARBA00022525"/>
    </source>
</evidence>
<sequence length="67" mass="7326">MLQVLYKFFSNKGQISLEFSVLVLAVIAAAVILGYNIILTSKSIQESNINTINNTHNTAINILSEVS</sequence>
<keyword evidence="8" id="KW-1185">Reference proteome</keyword>
<dbReference type="GeneID" id="5326113"/>
<dbReference type="EMBL" id="CP000742">
    <property type="protein sequence ID" value="ABR54499.1"/>
    <property type="molecule type" value="Genomic_DNA"/>
</dbReference>
<organism evidence="7 8">
    <name type="scientific">Methanococcus vannielii (strain ATCC 35089 / DSM 1224 / JCM 13029 / OCM 148 / SB)</name>
    <dbReference type="NCBI Taxonomy" id="406327"/>
    <lineage>
        <taxon>Archaea</taxon>
        <taxon>Methanobacteriati</taxon>
        <taxon>Methanobacteriota</taxon>
        <taxon>Methanomada group</taxon>
        <taxon>Methanococci</taxon>
        <taxon>Methanococcales</taxon>
        <taxon>Methanococcaceae</taxon>
        <taxon>Methanococcus</taxon>
    </lineage>
</organism>
<evidence type="ECO:0000256" key="3">
    <source>
        <dbReference type="ARBA" id="ARBA00004613"/>
    </source>
</evidence>
<evidence type="ECO:0000256" key="1">
    <source>
        <dbReference type="ARBA" id="ARBA00004241"/>
    </source>
</evidence>
<dbReference type="GO" id="GO:0005576">
    <property type="term" value="C:extracellular region"/>
    <property type="evidence" value="ECO:0007669"/>
    <property type="project" value="UniProtKB-SubCell"/>
</dbReference>
<dbReference type="HOGENOM" id="CLU_197251_2_0_2"/>
<keyword evidence="6" id="KW-0812">Transmembrane</keyword>
<dbReference type="Proteomes" id="UP000001107">
    <property type="component" value="Chromosome"/>
</dbReference>
<evidence type="ECO:0000256" key="2">
    <source>
        <dbReference type="ARBA" id="ARBA00004561"/>
    </source>
</evidence>
<protein>
    <recommendedName>
        <fullName evidence="9">Class III signal peptide-containing protein</fullName>
    </recommendedName>
</protein>
<evidence type="ECO:0000256" key="5">
    <source>
        <dbReference type="ARBA" id="ARBA00023263"/>
    </source>
</evidence>
<evidence type="ECO:0000313" key="7">
    <source>
        <dbReference type="EMBL" id="ABR54499.1"/>
    </source>
</evidence>
<dbReference type="Pfam" id="PF04021">
    <property type="entry name" value="Class_IIIsignal"/>
    <property type="match status" value="1"/>
</dbReference>
<proteinExistence type="predicted"/>
<dbReference type="RefSeq" id="WP_011972402.1">
    <property type="nucleotide sequence ID" value="NC_009634.1"/>
</dbReference>
<reference evidence="7" key="1">
    <citation type="submission" date="2007-06" db="EMBL/GenBank/DDBJ databases">
        <title>Complete sequence of Methanococcus vannielii SB.</title>
        <authorList>
            <consortium name="US DOE Joint Genome Institute"/>
            <person name="Copeland A."/>
            <person name="Lucas S."/>
            <person name="Lapidus A."/>
            <person name="Barry K."/>
            <person name="Glavina del Rio T."/>
            <person name="Dalin E."/>
            <person name="Tice H."/>
            <person name="Pitluck S."/>
            <person name="Chain P."/>
            <person name="Malfatti S."/>
            <person name="Shin M."/>
            <person name="Vergez L."/>
            <person name="Schmutz J."/>
            <person name="Larimer F."/>
            <person name="Land M."/>
            <person name="Hauser L."/>
            <person name="Kyrpides N."/>
            <person name="Anderson I."/>
            <person name="Sieprawska-Lupa M."/>
            <person name="Whitman W.B."/>
            <person name="Richardson P."/>
        </authorList>
    </citation>
    <scope>NUCLEOTIDE SEQUENCE [LARGE SCALE GENOMIC DNA]</scope>
    <source>
        <strain evidence="7">SB</strain>
    </source>
</reference>
<dbReference type="STRING" id="406327.Mevan_0593"/>